<dbReference type="InterPro" id="IPR003593">
    <property type="entry name" value="AAA+_ATPase"/>
</dbReference>
<dbReference type="InterPro" id="IPR003439">
    <property type="entry name" value="ABC_transporter-like_ATP-bd"/>
</dbReference>
<organism evidence="6 7">
    <name type="scientific">Enterococcus termitis</name>
    <dbReference type="NCBI Taxonomy" id="332950"/>
    <lineage>
        <taxon>Bacteria</taxon>
        <taxon>Bacillati</taxon>
        <taxon>Bacillota</taxon>
        <taxon>Bacilli</taxon>
        <taxon>Lactobacillales</taxon>
        <taxon>Enterococcaceae</taxon>
        <taxon>Enterococcus</taxon>
    </lineage>
</organism>
<evidence type="ECO:0000256" key="4">
    <source>
        <dbReference type="ARBA" id="ARBA00022840"/>
    </source>
</evidence>
<dbReference type="InterPro" id="IPR017871">
    <property type="entry name" value="ABC_transporter-like_CS"/>
</dbReference>
<dbReference type="PROSITE" id="PS00211">
    <property type="entry name" value="ABC_TRANSPORTER_1"/>
    <property type="match status" value="1"/>
</dbReference>
<evidence type="ECO:0000313" key="7">
    <source>
        <dbReference type="Proteomes" id="UP000095094"/>
    </source>
</evidence>
<dbReference type="CDD" id="cd03235">
    <property type="entry name" value="ABC_Metallic_Cations"/>
    <property type="match status" value="1"/>
</dbReference>
<feature type="domain" description="ABC transporter" evidence="5">
    <location>
        <begin position="8"/>
        <end position="240"/>
    </location>
</feature>
<keyword evidence="2" id="KW-0813">Transport</keyword>
<keyword evidence="7" id="KW-1185">Reference proteome</keyword>
<dbReference type="GO" id="GO:0005524">
    <property type="term" value="F:ATP binding"/>
    <property type="evidence" value="ECO:0007669"/>
    <property type="project" value="UniProtKB-KW"/>
</dbReference>
<dbReference type="GO" id="GO:0016887">
    <property type="term" value="F:ATP hydrolysis activity"/>
    <property type="evidence" value="ECO:0007669"/>
    <property type="project" value="InterPro"/>
</dbReference>
<gene>
    <name evidence="6" type="ORF">BCR25_00915</name>
</gene>
<evidence type="ECO:0000256" key="2">
    <source>
        <dbReference type="ARBA" id="ARBA00022448"/>
    </source>
</evidence>
<comment type="similarity">
    <text evidence="1">Belongs to the ABC transporter superfamily.</text>
</comment>
<dbReference type="Proteomes" id="UP000095094">
    <property type="component" value="Unassembled WGS sequence"/>
</dbReference>
<dbReference type="EMBL" id="MIJY01000001">
    <property type="protein sequence ID" value="OEG20411.1"/>
    <property type="molecule type" value="Genomic_DNA"/>
</dbReference>
<dbReference type="RefSeq" id="WP_069661721.1">
    <property type="nucleotide sequence ID" value="NZ_JBHUJJ010000001.1"/>
</dbReference>
<comment type="caution">
    <text evidence="6">The sequence shown here is derived from an EMBL/GenBank/DDBJ whole genome shotgun (WGS) entry which is preliminary data.</text>
</comment>
<protein>
    <submittedName>
        <fullName evidence="6">Manganese ABC transporter ATP-binding protein</fullName>
    </submittedName>
</protein>
<accession>A0A1E5H652</accession>
<evidence type="ECO:0000256" key="1">
    <source>
        <dbReference type="ARBA" id="ARBA00005417"/>
    </source>
</evidence>
<reference evidence="7" key="1">
    <citation type="submission" date="2016-09" db="EMBL/GenBank/DDBJ databases">
        <authorList>
            <person name="Gulvik C.A."/>
        </authorList>
    </citation>
    <scope>NUCLEOTIDE SEQUENCE [LARGE SCALE GENOMIC DNA]</scope>
    <source>
        <strain evidence="7">LMG 8895</strain>
    </source>
</reference>
<dbReference type="Pfam" id="PF00005">
    <property type="entry name" value="ABC_tran"/>
    <property type="match status" value="1"/>
</dbReference>
<evidence type="ECO:0000256" key="3">
    <source>
        <dbReference type="ARBA" id="ARBA00022741"/>
    </source>
</evidence>
<dbReference type="SUPFAM" id="SSF52540">
    <property type="entry name" value="P-loop containing nucleoside triphosphate hydrolases"/>
    <property type="match status" value="1"/>
</dbReference>
<dbReference type="OrthoDB" id="9806726at2"/>
<dbReference type="InterPro" id="IPR050153">
    <property type="entry name" value="Metal_Ion_Import_ABC"/>
</dbReference>
<dbReference type="PROSITE" id="PS50893">
    <property type="entry name" value="ABC_TRANSPORTER_2"/>
    <property type="match status" value="1"/>
</dbReference>
<dbReference type="PANTHER" id="PTHR42734:SF5">
    <property type="entry name" value="IRON TRANSPORT SYSTEM ATP-BINDING PROTEIN HI_0361-RELATED"/>
    <property type="match status" value="1"/>
</dbReference>
<dbReference type="InterPro" id="IPR027417">
    <property type="entry name" value="P-loop_NTPase"/>
</dbReference>
<evidence type="ECO:0000313" key="6">
    <source>
        <dbReference type="EMBL" id="OEG20411.1"/>
    </source>
</evidence>
<evidence type="ECO:0000259" key="5">
    <source>
        <dbReference type="PROSITE" id="PS50893"/>
    </source>
</evidence>
<dbReference type="PANTHER" id="PTHR42734">
    <property type="entry name" value="METAL TRANSPORT SYSTEM ATP-BINDING PROTEIN TM_0124-RELATED"/>
    <property type="match status" value="1"/>
</dbReference>
<dbReference type="FunFam" id="3.40.50.300:FF:000134">
    <property type="entry name" value="Iron-enterobactin ABC transporter ATP-binding protein"/>
    <property type="match status" value="1"/>
</dbReference>
<dbReference type="SMART" id="SM00382">
    <property type="entry name" value="AAA"/>
    <property type="match status" value="1"/>
</dbReference>
<proteinExistence type="inferred from homology"/>
<keyword evidence="4 6" id="KW-0067">ATP-binding</keyword>
<name>A0A1E5H652_9ENTE</name>
<sequence length="251" mass="27354">MSITNNNITVQNLTVSYQGQKALLDISLQLAAGKITGIIGPNGAGKSTFLKGLLGLIKADSRTVLLGEAPIDTQKKRIAYVEQRSALDLSFPINVLEVVLLGTYPKLGVFHRPKKQEKEKALSALKTVQLEAFAKRQIGELSGGQLQRVFIARVLAQEADIIVLDEPFVGIDMTSEKVIMDILKQLKNAGKTIVIVHHDLHKVAHYFDDVVILKKELIAFGPVATTFTNKNIQLAYGETMGDIIIKGVADA</sequence>
<keyword evidence="3" id="KW-0547">Nucleotide-binding</keyword>
<dbReference type="Gene3D" id="3.40.50.300">
    <property type="entry name" value="P-loop containing nucleotide triphosphate hydrolases"/>
    <property type="match status" value="1"/>
</dbReference>
<dbReference type="AlphaFoldDB" id="A0A1E5H652"/>